<keyword evidence="1" id="KW-0812">Transmembrane</keyword>
<evidence type="ECO:0000313" key="2">
    <source>
        <dbReference type="EMBL" id="MFB9057876.1"/>
    </source>
</evidence>
<feature type="transmembrane region" description="Helical" evidence="1">
    <location>
        <begin position="42"/>
        <end position="59"/>
    </location>
</feature>
<proteinExistence type="predicted"/>
<comment type="caution">
    <text evidence="2">The sequence shown here is derived from an EMBL/GenBank/DDBJ whole genome shotgun (WGS) entry which is preliminary data.</text>
</comment>
<organism evidence="2 3">
    <name type="scientific">Mariniflexile ostreae</name>
    <dbReference type="NCBI Taxonomy" id="1520892"/>
    <lineage>
        <taxon>Bacteria</taxon>
        <taxon>Pseudomonadati</taxon>
        <taxon>Bacteroidota</taxon>
        <taxon>Flavobacteriia</taxon>
        <taxon>Flavobacteriales</taxon>
        <taxon>Flavobacteriaceae</taxon>
        <taxon>Mariniflexile</taxon>
    </lineage>
</organism>
<gene>
    <name evidence="2" type="ORF">ACFFU9_14110</name>
</gene>
<reference evidence="2 3" key="1">
    <citation type="submission" date="2024-09" db="EMBL/GenBank/DDBJ databases">
        <authorList>
            <person name="Sun Q."/>
            <person name="Mori K."/>
        </authorList>
    </citation>
    <scope>NUCLEOTIDE SEQUENCE [LARGE SCALE GENOMIC DNA]</scope>
    <source>
        <strain evidence="2 3">CECT 8622</strain>
    </source>
</reference>
<name>A0ABV5FEM0_9FLAO</name>
<protein>
    <submittedName>
        <fullName evidence="2">Uncharacterized protein</fullName>
    </submittedName>
</protein>
<keyword evidence="3" id="KW-1185">Reference proteome</keyword>
<feature type="transmembrane region" description="Helical" evidence="1">
    <location>
        <begin position="65"/>
        <end position="84"/>
    </location>
</feature>
<evidence type="ECO:0000256" key="1">
    <source>
        <dbReference type="SAM" id="Phobius"/>
    </source>
</evidence>
<feature type="transmembrane region" description="Helical" evidence="1">
    <location>
        <begin position="12"/>
        <end position="30"/>
    </location>
</feature>
<sequence length="110" mass="12438">MTEQDTEEGKGLAIISYLTIIGTIIALFMNNDKKNNFAAFHIRQALGLWLTYFILAWLVSGFDNWFATLGFWIFFGILFIYGFINAVSGKAQVVPALGNLFQKWFSTLGK</sequence>
<dbReference type="RefSeq" id="WP_379862128.1">
    <property type="nucleotide sequence ID" value="NZ_JBHMFC010000103.1"/>
</dbReference>
<evidence type="ECO:0000313" key="3">
    <source>
        <dbReference type="Proteomes" id="UP001589585"/>
    </source>
</evidence>
<dbReference type="Proteomes" id="UP001589585">
    <property type="component" value="Unassembled WGS sequence"/>
</dbReference>
<accession>A0ABV5FEM0</accession>
<keyword evidence="1" id="KW-0472">Membrane</keyword>
<dbReference type="EMBL" id="JBHMFC010000103">
    <property type="protein sequence ID" value="MFB9057876.1"/>
    <property type="molecule type" value="Genomic_DNA"/>
</dbReference>
<keyword evidence="1" id="KW-1133">Transmembrane helix</keyword>